<feature type="compositionally biased region" description="Low complexity" evidence="1">
    <location>
        <begin position="68"/>
        <end position="83"/>
    </location>
</feature>
<organism evidence="2 3">
    <name type="scientific">Colletotrichum navitas</name>
    <dbReference type="NCBI Taxonomy" id="681940"/>
    <lineage>
        <taxon>Eukaryota</taxon>
        <taxon>Fungi</taxon>
        <taxon>Dikarya</taxon>
        <taxon>Ascomycota</taxon>
        <taxon>Pezizomycotina</taxon>
        <taxon>Sordariomycetes</taxon>
        <taxon>Hypocreomycetidae</taxon>
        <taxon>Glomerellales</taxon>
        <taxon>Glomerellaceae</taxon>
        <taxon>Colletotrichum</taxon>
        <taxon>Colletotrichum graminicola species complex</taxon>
    </lineage>
</organism>
<sequence length="160" mass="17309">MCLVSPCHMLCRVGSPTPRRGRLHGPGPSNERGLWEGGEMSRTHVFAKFLNLKLLSTASPSFTSAQRPAPSSVSSIADSEASSEPCEKRAVACAGAAGVVDMARRCGWRCGCSTGRGDDDDALEKMDDAVSDRGVWRARRRRRTEALISEEMIREGVGEQ</sequence>
<gene>
    <name evidence="2" type="ORF">LY79DRAFT_153309</name>
</gene>
<dbReference type="Proteomes" id="UP001230504">
    <property type="component" value="Unassembled WGS sequence"/>
</dbReference>
<comment type="caution">
    <text evidence="2">The sequence shown here is derived from an EMBL/GenBank/DDBJ whole genome shotgun (WGS) entry which is preliminary data.</text>
</comment>
<evidence type="ECO:0000256" key="1">
    <source>
        <dbReference type="SAM" id="MobiDB-lite"/>
    </source>
</evidence>
<dbReference type="EMBL" id="JAHLJV010000020">
    <property type="protein sequence ID" value="KAK1594316.1"/>
    <property type="molecule type" value="Genomic_DNA"/>
</dbReference>
<keyword evidence="3" id="KW-1185">Reference proteome</keyword>
<evidence type="ECO:0000313" key="3">
    <source>
        <dbReference type="Proteomes" id="UP001230504"/>
    </source>
</evidence>
<evidence type="ECO:0000313" key="2">
    <source>
        <dbReference type="EMBL" id="KAK1594316.1"/>
    </source>
</evidence>
<dbReference type="GeneID" id="85435315"/>
<reference evidence="2" key="1">
    <citation type="submission" date="2021-06" db="EMBL/GenBank/DDBJ databases">
        <title>Comparative genomics, transcriptomics and evolutionary studies reveal genomic signatures of adaptation to plant cell wall in hemibiotrophic fungi.</title>
        <authorList>
            <consortium name="DOE Joint Genome Institute"/>
            <person name="Baroncelli R."/>
            <person name="Diaz J.F."/>
            <person name="Benocci T."/>
            <person name="Peng M."/>
            <person name="Battaglia E."/>
            <person name="Haridas S."/>
            <person name="Andreopoulos W."/>
            <person name="Labutti K."/>
            <person name="Pangilinan J."/>
            <person name="Floch G.L."/>
            <person name="Makela M.R."/>
            <person name="Henrissat B."/>
            <person name="Grigoriev I.V."/>
            <person name="Crouch J.A."/>
            <person name="De Vries R.P."/>
            <person name="Sukno S.A."/>
            <person name="Thon M.R."/>
        </authorList>
    </citation>
    <scope>NUCLEOTIDE SEQUENCE</scope>
    <source>
        <strain evidence="2">CBS 125086</strain>
    </source>
</reference>
<dbReference type="AlphaFoldDB" id="A0AAD8Q1W1"/>
<name>A0AAD8Q1W1_9PEZI</name>
<feature type="region of interest" description="Disordered" evidence="1">
    <location>
        <begin position="61"/>
        <end position="83"/>
    </location>
</feature>
<proteinExistence type="predicted"/>
<protein>
    <submittedName>
        <fullName evidence="2">Uncharacterized protein</fullName>
    </submittedName>
</protein>
<dbReference type="RefSeq" id="XP_060415499.1">
    <property type="nucleotide sequence ID" value="XM_060551075.1"/>
</dbReference>
<accession>A0AAD8Q1W1</accession>